<dbReference type="Proteomes" id="UP000321436">
    <property type="component" value="Unassembled WGS sequence"/>
</dbReference>
<dbReference type="Pfam" id="PF13568">
    <property type="entry name" value="OMP_b-brl_2"/>
    <property type="match status" value="1"/>
</dbReference>
<name>A0A512RHQ7_9BACT</name>
<sequence length="211" mass="23530">MGLRSGYTAADLEMTGKTGSNLDGDHTTFHGWHLDLVINVPVYEGLYFQPVIRYITKGTNYNAERPVKPELSGAYLPAGSRLQLNYLELPLNFVYKFTLPGGKITAGLGPYIATGLRGRYHYDIVQNGRNVSNDSKEVQFSREANDNLAVVRMNPWDAGANFAVGFEFNNGIMLGANYSRGMTDADKNDLTTSRNRYFAVSVGFLFNREDY</sequence>
<comment type="caution">
    <text evidence="2">The sequence shown here is derived from an EMBL/GenBank/DDBJ whole genome shotgun (WGS) entry which is preliminary data.</text>
</comment>
<gene>
    <name evidence="2" type="ORF">CCY01nite_15030</name>
</gene>
<proteinExistence type="predicted"/>
<dbReference type="EMBL" id="BKAU01000001">
    <property type="protein sequence ID" value="GEP95243.1"/>
    <property type="molecule type" value="Genomic_DNA"/>
</dbReference>
<evidence type="ECO:0000313" key="2">
    <source>
        <dbReference type="EMBL" id="GEP95243.1"/>
    </source>
</evidence>
<dbReference type="InterPro" id="IPR025665">
    <property type="entry name" value="Beta-barrel_OMP_2"/>
</dbReference>
<accession>A0A512RHQ7</accession>
<evidence type="ECO:0000259" key="1">
    <source>
        <dbReference type="Pfam" id="PF13568"/>
    </source>
</evidence>
<evidence type="ECO:0000313" key="3">
    <source>
        <dbReference type="Proteomes" id="UP000321436"/>
    </source>
</evidence>
<keyword evidence="3" id="KW-1185">Reference proteome</keyword>
<dbReference type="AlphaFoldDB" id="A0A512RHQ7"/>
<protein>
    <recommendedName>
        <fullName evidence="1">Outer membrane protein beta-barrel domain-containing protein</fullName>
    </recommendedName>
</protein>
<feature type="domain" description="Outer membrane protein beta-barrel" evidence="1">
    <location>
        <begin position="2"/>
        <end position="185"/>
    </location>
</feature>
<organism evidence="2 3">
    <name type="scientific">Chitinophaga cymbidii</name>
    <dbReference type="NCBI Taxonomy" id="1096750"/>
    <lineage>
        <taxon>Bacteria</taxon>
        <taxon>Pseudomonadati</taxon>
        <taxon>Bacteroidota</taxon>
        <taxon>Chitinophagia</taxon>
        <taxon>Chitinophagales</taxon>
        <taxon>Chitinophagaceae</taxon>
        <taxon>Chitinophaga</taxon>
    </lineage>
</organism>
<reference evidence="2 3" key="1">
    <citation type="submission" date="2019-07" db="EMBL/GenBank/DDBJ databases">
        <title>Whole genome shotgun sequence of Chitinophaga cymbidii NBRC 109752.</title>
        <authorList>
            <person name="Hosoyama A."/>
            <person name="Uohara A."/>
            <person name="Ohji S."/>
            <person name="Ichikawa N."/>
        </authorList>
    </citation>
    <scope>NUCLEOTIDE SEQUENCE [LARGE SCALE GENOMIC DNA]</scope>
    <source>
        <strain evidence="2 3">NBRC 109752</strain>
    </source>
</reference>